<sequence length="192" mass="21277">MKRFIKIETYFLLLAVVALSLPATAQQHYELMGSQSLKVTGTSTLHDWEMVSEKPEGSASITLSGERIKEIVSLSVTIPVNTLKSGKSGMDENAYKALRAKQHPNIHFELTRAQVDDLTIFAGGRLTIAGTTRPVEFKVDYRVSGKNIRFKGSLPVTFSQFNMDPPTAVFGTIKTGNDLKISFETFFKQSNN</sequence>
<accession>A0A1M7P6Q5</accession>
<reference evidence="3 4" key="1">
    <citation type="submission" date="2016-11" db="EMBL/GenBank/DDBJ databases">
        <authorList>
            <person name="Jaros S."/>
            <person name="Januszkiewicz K."/>
            <person name="Wedrychowicz H."/>
        </authorList>
    </citation>
    <scope>NUCLEOTIDE SEQUENCE [LARGE SCALE GENOMIC DNA]</scope>
    <source>
        <strain evidence="3 4">CGMCC 1.6102</strain>
    </source>
</reference>
<dbReference type="SUPFAM" id="SSF101874">
    <property type="entry name" value="YceI-like"/>
    <property type="match status" value="1"/>
</dbReference>
<keyword evidence="4" id="KW-1185">Reference proteome</keyword>
<dbReference type="STRING" id="388280.SAMN04488057_10753"/>
<dbReference type="AlphaFoldDB" id="A0A1M7P6Q5"/>
<name>A0A1M7P6Q5_9BACT</name>
<feature type="domain" description="Lipid/polyisoprenoid-binding YceI-like" evidence="2">
    <location>
        <begin position="28"/>
        <end position="188"/>
    </location>
</feature>
<organism evidence="3 4">
    <name type="scientific">Cyclobacterium lianum</name>
    <dbReference type="NCBI Taxonomy" id="388280"/>
    <lineage>
        <taxon>Bacteria</taxon>
        <taxon>Pseudomonadati</taxon>
        <taxon>Bacteroidota</taxon>
        <taxon>Cytophagia</taxon>
        <taxon>Cytophagales</taxon>
        <taxon>Cyclobacteriaceae</taxon>
        <taxon>Cyclobacterium</taxon>
    </lineage>
</organism>
<proteinExistence type="predicted"/>
<dbReference type="EMBL" id="FRCY01000007">
    <property type="protein sequence ID" value="SHN12050.1"/>
    <property type="molecule type" value="Genomic_DNA"/>
</dbReference>
<dbReference type="RefSeq" id="WP_073094973.1">
    <property type="nucleotide sequence ID" value="NZ_FRCY01000007.1"/>
</dbReference>
<dbReference type="Pfam" id="PF04264">
    <property type="entry name" value="YceI"/>
    <property type="match status" value="1"/>
</dbReference>
<feature type="signal peptide" evidence="1">
    <location>
        <begin position="1"/>
        <end position="25"/>
    </location>
</feature>
<dbReference type="SMART" id="SM00867">
    <property type="entry name" value="YceI"/>
    <property type="match status" value="1"/>
</dbReference>
<evidence type="ECO:0000256" key="1">
    <source>
        <dbReference type="SAM" id="SignalP"/>
    </source>
</evidence>
<evidence type="ECO:0000313" key="4">
    <source>
        <dbReference type="Proteomes" id="UP000184513"/>
    </source>
</evidence>
<dbReference type="PANTHER" id="PTHR34406:SF1">
    <property type="entry name" value="PROTEIN YCEI"/>
    <property type="match status" value="1"/>
</dbReference>
<dbReference type="PANTHER" id="PTHR34406">
    <property type="entry name" value="PROTEIN YCEI"/>
    <property type="match status" value="1"/>
</dbReference>
<dbReference type="OrthoDB" id="9794147at2"/>
<gene>
    <name evidence="3" type="ORF">SAMN04488057_10753</name>
</gene>
<dbReference type="Gene3D" id="2.40.128.110">
    <property type="entry name" value="Lipid/polyisoprenoid-binding, YceI-like"/>
    <property type="match status" value="1"/>
</dbReference>
<feature type="chain" id="PRO_5012929543" evidence="1">
    <location>
        <begin position="26"/>
        <end position="192"/>
    </location>
</feature>
<protein>
    <submittedName>
        <fullName evidence="3">YceI-like domain-containing protein</fullName>
    </submittedName>
</protein>
<dbReference type="Proteomes" id="UP000184513">
    <property type="component" value="Unassembled WGS sequence"/>
</dbReference>
<evidence type="ECO:0000259" key="2">
    <source>
        <dbReference type="SMART" id="SM00867"/>
    </source>
</evidence>
<dbReference type="InterPro" id="IPR036761">
    <property type="entry name" value="TTHA0802/YceI-like_sf"/>
</dbReference>
<evidence type="ECO:0000313" key="3">
    <source>
        <dbReference type="EMBL" id="SHN12050.1"/>
    </source>
</evidence>
<dbReference type="InterPro" id="IPR007372">
    <property type="entry name" value="Lipid/polyisoprenoid-bd_YceI"/>
</dbReference>
<keyword evidence="1" id="KW-0732">Signal</keyword>